<proteinExistence type="predicted"/>
<protein>
    <submittedName>
        <fullName evidence="1">Uncharacterized protein</fullName>
    </submittedName>
</protein>
<comment type="caution">
    <text evidence="1">The sequence shown here is derived from an EMBL/GenBank/DDBJ whole genome shotgun (WGS) entry which is preliminary data.</text>
</comment>
<reference evidence="1" key="1">
    <citation type="submission" date="2021-01" db="EMBL/GenBank/DDBJ databases">
        <authorList>
            <person name="Lovell J.T."/>
            <person name="Bentley N."/>
            <person name="Bhattarai G."/>
            <person name="Jenkins J.W."/>
            <person name="Sreedasyam A."/>
            <person name="Alarcon Y."/>
            <person name="Bock C."/>
            <person name="Boston L."/>
            <person name="Carlson J."/>
            <person name="Cervantes K."/>
            <person name="Clermont K."/>
            <person name="Krom N."/>
            <person name="Kubenka K."/>
            <person name="Mamidi S."/>
            <person name="Mattison C."/>
            <person name="Monteros M."/>
            <person name="Pisani C."/>
            <person name="Plott C."/>
            <person name="Rajasekar S."/>
            <person name="Rhein H.S."/>
            <person name="Rohla C."/>
            <person name="Song M."/>
            <person name="Hilaire R.S."/>
            <person name="Shu S."/>
            <person name="Wells L."/>
            <person name="Wang X."/>
            <person name="Webber J."/>
            <person name="Heerema R.J."/>
            <person name="Klein P."/>
            <person name="Conner P."/>
            <person name="Grauke L."/>
            <person name="Grimwood J."/>
            <person name="Schmutz J."/>
            <person name="Randall J.J."/>
        </authorList>
    </citation>
    <scope>NUCLEOTIDE SEQUENCE</scope>
    <source>
        <tissue evidence="1">Leaf</tissue>
    </source>
</reference>
<evidence type="ECO:0000313" key="2">
    <source>
        <dbReference type="Proteomes" id="UP000811246"/>
    </source>
</evidence>
<dbReference type="EMBL" id="CM031826">
    <property type="protein sequence ID" value="KAG6728475.1"/>
    <property type="molecule type" value="Genomic_DNA"/>
</dbReference>
<accession>A0A922FZI8</accession>
<organism evidence="1 2">
    <name type="scientific">Carya illinoinensis</name>
    <name type="common">Pecan</name>
    <dbReference type="NCBI Taxonomy" id="32201"/>
    <lineage>
        <taxon>Eukaryota</taxon>
        <taxon>Viridiplantae</taxon>
        <taxon>Streptophyta</taxon>
        <taxon>Embryophyta</taxon>
        <taxon>Tracheophyta</taxon>
        <taxon>Spermatophyta</taxon>
        <taxon>Magnoliopsida</taxon>
        <taxon>eudicotyledons</taxon>
        <taxon>Gunneridae</taxon>
        <taxon>Pentapetalae</taxon>
        <taxon>rosids</taxon>
        <taxon>fabids</taxon>
        <taxon>Fagales</taxon>
        <taxon>Juglandaceae</taxon>
        <taxon>Carya</taxon>
    </lineage>
</organism>
<evidence type="ECO:0000313" key="1">
    <source>
        <dbReference type="EMBL" id="KAG6728475.1"/>
    </source>
</evidence>
<sequence length="169" mass="19330">MRLINWKSLPGRLGKQASRRQLPVPSLLYFLGPCEHRNWMDDSLSLGSLRDHFKEEQRSRSRSSTVTQLGGISNLLHVLGIQQHHTYYDDSQRVLSDESTSMTLILSTTIHSLLTVTLACLNDPSFSPLCNSTTSLVKWVLTTDLYIYIYIYMRNDLCSRHAVALKKMN</sequence>
<dbReference type="Proteomes" id="UP000811246">
    <property type="component" value="Chromosome 2"/>
</dbReference>
<gene>
    <name evidence="1" type="ORF">I3842_02G174600</name>
</gene>
<name>A0A922FZI8_CARIL</name>
<dbReference type="AlphaFoldDB" id="A0A922FZI8"/>